<evidence type="ECO:0000256" key="1">
    <source>
        <dbReference type="SAM" id="MobiDB-lite"/>
    </source>
</evidence>
<feature type="region of interest" description="Disordered" evidence="1">
    <location>
        <begin position="90"/>
        <end position="114"/>
    </location>
</feature>
<accession>A0A9P5RRE9</accession>
<dbReference type="OrthoDB" id="2403727at2759"/>
<dbReference type="EMBL" id="JAAAUQ010001624">
    <property type="protein sequence ID" value="KAF9136827.1"/>
    <property type="molecule type" value="Genomic_DNA"/>
</dbReference>
<dbReference type="Proteomes" id="UP000748756">
    <property type="component" value="Unassembled WGS sequence"/>
</dbReference>
<name>A0A9P5RRE9_9FUNG</name>
<gene>
    <name evidence="2" type="ORF">BG015_002986</name>
</gene>
<feature type="region of interest" description="Disordered" evidence="1">
    <location>
        <begin position="201"/>
        <end position="270"/>
    </location>
</feature>
<protein>
    <submittedName>
        <fullName evidence="2">Uncharacterized protein</fullName>
    </submittedName>
</protein>
<proteinExistence type="predicted"/>
<dbReference type="AlphaFoldDB" id="A0A9P5RRE9"/>
<reference evidence="2" key="1">
    <citation type="journal article" date="2020" name="Fungal Divers.">
        <title>Resolving the Mortierellaceae phylogeny through synthesis of multi-gene phylogenetics and phylogenomics.</title>
        <authorList>
            <person name="Vandepol N."/>
            <person name="Liber J."/>
            <person name="Desiro A."/>
            <person name="Na H."/>
            <person name="Kennedy M."/>
            <person name="Barry K."/>
            <person name="Grigoriev I.V."/>
            <person name="Miller A.N."/>
            <person name="O'Donnell K."/>
            <person name="Stajich J.E."/>
            <person name="Bonito G."/>
        </authorList>
    </citation>
    <scope>NUCLEOTIDE SEQUENCE</scope>
    <source>
        <strain evidence="2">NRRL 6426</strain>
    </source>
</reference>
<feature type="compositionally biased region" description="Polar residues" evidence="1">
    <location>
        <begin position="238"/>
        <end position="248"/>
    </location>
</feature>
<comment type="caution">
    <text evidence="2">The sequence shown here is derived from an EMBL/GenBank/DDBJ whole genome shotgun (WGS) entry which is preliminary data.</text>
</comment>
<keyword evidence="3" id="KW-1185">Reference proteome</keyword>
<feature type="compositionally biased region" description="Low complexity" evidence="1">
    <location>
        <begin position="250"/>
        <end position="260"/>
    </location>
</feature>
<evidence type="ECO:0000313" key="3">
    <source>
        <dbReference type="Proteomes" id="UP000748756"/>
    </source>
</evidence>
<organism evidence="2 3">
    <name type="scientific">Linnemannia schmuckeri</name>
    <dbReference type="NCBI Taxonomy" id="64567"/>
    <lineage>
        <taxon>Eukaryota</taxon>
        <taxon>Fungi</taxon>
        <taxon>Fungi incertae sedis</taxon>
        <taxon>Mucoromycota</taxon>
        <taxon>Mortierellomycotina</taxon>
        <taxon>Mortierellomycetes</taxon>
        <taxon>Mortierellales</taxon>
        <taxon>Mortierellaceae</taxon>
        <taxon>Linnemannia</taxon>
    </lineage>
</organism>
<sequence>MDDEPTTQTFINQVNDQIVHVPVIYHTELRQNVVFWDDILRAFPGVANLAIKHGAVAVTPARNSLYHYMEPKCIVHQPNVTLTVILGELLPPNSNPDRPRTPVPRTDNDTTLVEGDGGESAPFAYAGSVIFSEVSSHKGPHGGPRPVLDIGVEGENASVQDIEEVTVGTRRIEFGGFSAFKYHQSPDDLDHIATAIPAINSSSDNNHINGGDRSITPPLSTTSSSESGSGSGVSTSSATNIPPSNIDTAGSGTSTTSGTTVLPESTEIDPVEATSSWASIFRTLGDLQEQYQLTPEETTKMFTEISQSA</sequence>
<evidence type="ECO:0000313" key="2">
    <source>
        <dbReference type="EMBL" id="KAF9136827.1"/>
    </source>
</evidence>
<feature type="compositionally biased region" description="Low complexity" evidence="1">
    <location>
        <begin position="220"/>
        <end position="237"/>
    </location>
</feature>